<feature type="compositionally biased region" description="Low complexity" evidence="1">
    <location>
        <begin position="7"/>
        <end position="30"/>
    </location>
</feature>
<dbReference type="AlphaFoldDB" id="A0A0G2GHU0"/>
<dbReference type="Proteomes" id="UP000034182">
    <property type="component" value="Unassembled WGS sequence"/>
</dbReference>
<organism evidence="2 3">
    <name type="scientific">Diplodia seriata</name>
    <dbReference type="NCBI Taxonomy" id="420778"/>
    <lineage>
        <taxon>Eukaryota</taxon>
        <taxon>Fungi</taxon>
        <taxon>Dikarya</taxon>
        <taxon>Ascomycota</taxon>
        <taxon>Pezizomycotina</taxon>
        <taxon>Dothideomycetes</taxon>
        <taxon>Dothideomycetes incertae sedis</taxon>
        <taxon>Botryosphaeriales</taxon>
        <taxon>Botryosphaeriaceae</taxon>
        <taxon>Diplodia</taxon>
    </lineage>
</organism>
<protein>
    <submittedName>
        <fullName evidence="2">Uncharacterized protein</fullName>
    </submittedName>
</protein>
<accession>A0A0G2GHU0</accession>
<name>A0A0G2GHU0_9PEZI</name>
<feature type="region of interest" description="Disordered" evidence="1">
    <location>
        <begin position="1"/>
        <end position="56"/>
    </location>
</feature>
<evidence type="ECO:0000313" key="3">
    <source>
        <dbReference type="Proteomes" id="UP000034182"/>
    </source>
</evidence>
<reference evidence="2 3" key="2">
    <citation type="submission" date="2015-05" db="EMBL/GenBank/DDBJ databases">
        <title>Distinctive expansion of gene families associated with plant cell wall degradation and secondary metabolism in the genomes of grapevine trunk pathogens.</title>
        <authorList>
            <person name="Lawrence D.P."/>
            <person name="Travadon R."/>
            <person name="Rolshausen P.E."/>
            <person name="Baumgartner K."/>
        </authorList>
    </citation>
    <scope>NUCLEOTIDE SEQUENCE [LARGE SCALE GENOMIC DNA]</scope>
    <source>
        <strain evidence="2">DS831</strain>
    </source>
</reference>
<dbReference type="EMBL" id="LAQI01000070">
    <property type="protein sequence ID" value="KKY23153.1"/>
    <property type="molecule type" value="Genomic_DNA"/>
</dbReference>
<evidence type="ECO:0000313" key="2">
    <source>
        <dbReference type="EMBL" id="KKY23153.1"/>
    </source>
</evidence>
<reference evidence="2 3" key="1">
    <citation type="submission" date="2015-03" db="EMBL/GenBank/DDBJ databases">
        <authorList>
            <person name="Morales-Cruz A."/>
            <person name="Amrine K.C."/>
            <person name="Cantu D."/>
        </authorList>
    </citation>
    <scope>NUCLEOTIDE SEQUENCE [LARGE SCALE GENOMIC DNA]</scope>
    <source>
        <strain evidence="2">DS831</strain>
    </source>
</reference>
<evidence type="ECO:0000256" key="1">
    <source>
        <dbReference type="SAM" id="MobiDB-lite"/>
    </source>
</evidence>
<gene>
    <name evidence="2" type="ORF">UCDDS831_g03278</name>
</gene>
<proteinExistence type="predicted"/>
<comment type="caution">
    <text evidence="2">The sequence shown here is derived from an EMBL/GenBank/DDBJ whole genome shotgun (WGS) entry which is preliminary data.</text>
</comment>
<sequence>MSKPRDSTSSSDTASVMSNSTTKSTTSLLKKAFHRGSSAKPKTDEQLAAEQRDREQKANYLTAAATYMSLR</sequence>
<feature type="compositionally biased region" description="Basic and acidic residues" evidence="1">
    <location>
        <begin position="41"/>
        <end position="56"/>
    </location>
</feature>